<evidence type="ECO:0000313" key="1">
    <source>
        <dbReference type="EMBL" id="KOM29321.1"/>
    </source>
</evidence>
<sequence>MLFLQDQSRNQTAAGHLLPLQLMAATLKTFLYASRCFNQGGGCTSSRPSHPSTRPVTTSCLLLQSHHLSCCCFVSNQAVFAAPAVTPPKLDQVLLFLLDHAFIHNLSSLQDLKLLDIV</sequence>
<dbReference type="AlphaFoldDB" id="A0A0L9TFT4"/>
<organism evidence="1 2">
    <name type="scientific">Phaseolus angularis</name>
    <name type="common">Azuki bean</name>
    <name type="synonym">Vigna angularis</name>
    <dbReference type="NCBI Taxonomy" id="3914"/>
    <lineage>
        <taxon>Eukaryota</taxon>
        <taxon>Viridiplantae</taxon>
        <taxon>Streptophyta</taxon>
        <taxon>Embryophyta</taxon>
        <taxon>Tracheophyta</taxon>
        <taxon>Spermatophyta</taxon>
        <taxon>Magnoliopsida</taxon>
        <taxon>eudicotyledons</taxon>
        <taxon>Gunneridae</taxon>
        <taxon>Pentapetalae</taxon>
        <taxon>rosids</taxon>
        <taxon>fabids</taxon>
        <taxon>Fabales</taxon>
        <taxon>Fabaceae</taxon>
        <taxon>Papilionoideae</taxon>
        <taxon>50 kb inversion clade</taxon>
        <taxon>NPAAA clade</taxon>
        <taxon>indigoferoid/millettioid clade</taxon>
        <taxon>Phaseoleae</taxon>
        <taxon>Vigna</taxon>
    </lineage>
</organism>
<accession>A0A0L9TFT4</accession>
<gene>
    <name evidence="1" type="ORF">LR48_Vigan642s000100</name>
</gene>
<dbReference type="Proteomes" id="UP000053144">
    <property type="component" value="Unassembled WGS sequence"/>
</dbReference>
<reference evidence="2" key="1">
    <citation type="journal article" date="2015" name="Proc. Natl. Acad. Sci. U.S.A.">
        <title>Genome sequencing of adzuki bean (Vigna angularis) provides insight into high starch and low fat accumulation and domestication.</title>
        <authorList>
            <person name="Yang K."/>
            <person name="Tian Z."/>
            <person name="Chen C."/>
            <person name="Luo L."/>
            <person name="Zhao B."/>
            <person name="Wang Z."/>
            <person name="Yu L."/>
            <person name="Li Y."/>
            <person name="Sun Y."/>
            <person name="Li W."/>
            <person name="Chen Y."/>
            <person name="Li Y."/>
            <person name="Zhang Y."/>
            <person name="Ai D."/>
            <person name="Zhao J."/>
            <person name="Shang C."/>
            <person name="Ma Y."/>
            <person name="Wu B."/>
            <person name="Wang M."/>
            <person name="Gao L."/>
            <person name="Sun D."/>
            <person name="Zhang P."/>
            <person name="Guo F."/>
            <person name="Wang W."/>
            <person name="Li Y."/>
            <person name="Wang J."/>
            <person name="Varshney R.K."/>
            <person name="Wang J."/>
            <person name="Ling H.Q."/>
            <person name="Wan P."/>
        </authorList>
    </citation>
    <scope>NUCLEOTIDE SEQUENCE</scope>
    <source>
        <strain evidence="2">cv. Jingnong 6</strain>
    </source>
</reference>
<proteinExistence type="predicted"/>
<protein>
    <submittedName>
        <fullName evidence="1">Uncharacterized protein</fullName>
    </submittedName>
</protein>
<dbReference type="EMBL" id="KQ258472">
    <property type="protein sequence ID" value="KOM29321.1"/>
    <property type="molecule type" value="Genomic_DNA"/>
</dbReference>
<dbReference type="Gramene" id="KOM29321">
    <property type="protein sequence ID" value="KOM29321"/>
    <property type="gene ID" value="LR48_Vigan642s000100"/>
</dbReference>
<name>A0A0L9TFT4_PHAAN</name>
<evidence type="ECO:0000313" key="2">
    <source>
        <dbReference type="Proteomes" id="UP000053144"/>
    </source>
</evidence>